<evidence type="ECO:0000256" key="1">
    <source>
        <dbReference type="SAM" id="MobiDB-lite"/>
    </source>
</evidence>
<organism evidence="2 3">
    <name type="scientific">Piliocolobus tephrosceles</name>
    <name type="common">Ugandan red Colobus</name>
    <dbReference type="NCBI Taxonomy" id="591936"/>
    <lineage>
        <taxon>Eukaryota</taxon>
        <taxon>Metazoa</taxon>
        <taxon>Chordata</taxon>
        <taxon>Craniata</taxon>
        <taxon>Vertebrata</taxon>
        <taxon>Euteleostomi</taxon>
        <taxon>Mammalia</taxon>
        <taxon>Eutheria</taxon>
        <taxon>Euarchontoglires</taxon>
        <taxon>Primates</taxon>
        <taxon>Haplorrhini</taxon>
        <taxon>Catarrhini</taxon>
        <taxon>Cercopithecidae</taxon>
        <taxon>Colobinae</taxon>
        <taxon>Piliocolobus</taxon>
    </lineage>
</organism>
<dbReference type="PANTHER" id="PTHR37553:SF6">
    <property type="entry name" value="DUF4705 DOMAIN-CONTAINING PROTEIN"/>
    <property type="match status" value="1"/>
</dbReference>
<dbReference type="Ensembl" id="ENSPTET00000013689.1">
    <property type="protein sequence ID" value="ENSPTEP00000008991.1"/>
    <property type="gene ID" value="ENSPTEG00000010212.1"/>
</dbReference>
<proteinExistence type="predicted"/>
<evidence type="ECO:0000313" key="2">
    <source>
        <dbReference type="Ensembl" id="ENSPTEP00000008991.1"/>
    </source>
</evidence>
<accession>A0A8C9GTZ1</accession>
<keyword evidence="3" id="KW-1185">Reference proteome</keyword>
<dbReference type="Proteomes" id="UP000694416">
    <property type="component" value="Unplaced"/>
</dbReference>
<name>A0A8C9GTZ1_9PRIM</name>
<sequence>MQPPKSEAPAFRQLRQAPLLPPDVSLSRPGCSLLASSPGPALPPGCINRPNSCLTATSLDSDPAKLLVAFVGPKLPQAKLSRPSSGIIVASPEGSDPALQRIGLSGPGSSSQRPLQAQVALKSASPGPAPASPLPLQAQVVLKSASPAPALASWQPLWVHNFLLSASPGPAPPLLPPCSLCRAKSSSRQPTPTSPLQVQLLLPPDGPARLVPLGGLPRHRFDFWRPLQGQNLTSSWHLWTQPPASRRHVYRPSVCLTADSPTPRAVDYCLTLAILGRGPPSRWPVQAQLMPLMASPSPVPSCERPLQAQRLPCSLPSSDPPLASSWLPWSKLWPFGGLCRYSSCLPVASVGQAHSSLVAFPGLVFPALYPLQALHFLQSATPGPDLPPSGLCTPKFPSSRPPLA</sequence>
<reference evidence="2" key="1">
    <citation type="submission" date="2025-08" db="UniProtKB">
        <authorList>
            <consortium name="Ensembl"/>
        </authorList>
    </citation>
    <scope>IDENTIFICATION</scope>
</reference>
<evidence type="ECO:0000313" key="3">
    <source>
        <dbReference type="Proteomes" id="UP000694416"/>
    </source>
</evidence>
<feature type="region of interest" description="Disordered" evidence="1">
    <location>
        <begin position="1"/>
        <end position="22"/>
    </location>
</feature>
<dbReference type="AlphaFoldDB" id="A0A8C9GTZ1"/>
<protein>
    <submittedName>
        <fullName evidence="2">Uncharacterized protein</fullName>
    </submittedName>
</protein>
<reference evidence="2" key="2">
    <citation type="submission" date="2025-09" db="UniProtKB">
        <authorList>
            <consortium name="Ensembl"/>
        </authorList>
    </citation>
    <scope>IDENTIFICATION</scope>
</reference>
<dbReference type="PANTHER" id="PTHR37553">
    <property type="entry name" value="DUF4705 DOMAIN-CONTAINING PROTEIN"/>
    <property type="match status" value="1"/>
</dbReference>